<sequence length="129" mass="15271">MDAVTLNISQNLKLDFYARLIKTKLDRGNVYNYIGSLTTPLCDEIVDWWVVSEPILIFSKDLERLQKSIGKLPVANNGKKRSPRTTYLWPRSRRVRLSFDHHKPIGNLEYPRQLNFFFLTIIHYYGQHF</sequence>
<dbReference type="EMBL" id="KI677151">
    <property type="protein sequence ID" value="ETM03654.1"/>
    <property type="molecule type" value="Genomic_DNA"/>
</dbReference>
<dbReference type="InterPro" id="IPR036398">
    <property type="entry name" value="CA_dom_sf"/>
</dbReference>
<dbReference type="VEuPathDB" id="FungiDB:PPTG_00152"/>
<accession>W2M1N9</accession>
<dbReference type="InterPro" id="IPR001148">
    <property type="entry name" value="CA_dom"/>
</dbReference>
<evidence type="ECO:0000313" key="2">
    <source>
        <dbReference type="EMBL" id="ETM03654.1"/>
    </source>
</evidence>
<dbReference type="OrthoDB" id="119849at2759"/>
<gene>
    <name evidence="2" type="ORF">L917_00160</name>
</gene>
<protein>
    <recommendedName>
        <fullName evidence="1">Alpha-carbonic anhydrase domain-containing protein</fullName>
    </recommendedName>
</protein>
<feature type="domain" description="Alpha-carbonic anhydrase" evidence="1">
    <location>
        <begin position="1"/>
        <end position="99"/>
    </location>
</feature>
<name>W2M1N9_PHYNI</name>
<organism evidence="2">
    <name type="scientific">Phytophthora nicotianae</name>
    <name type="common">Potato buckeye rot agent</name>
    <name type="synonym">Phytophthora parasitica</name>
    <dbReference type="NCBI Taxonomy" id="4792"/>
    <lineage>
        <taxon>Eukaryota</taxon>
        <taxon>Sar</taxon>
        <taxon>Stramenopiles</taxon>
        <taxon>Oomycota</taxon>
        <taxon>Peronosporomycetes</taxon>
        <taxon>Peronosporales</taxon>
        <taxon>Peronosporaceae</taxon>
        <taxon>Phytophthora</taxon>
    </lineage>
</organism>
<dbReference type="SUPFAM" id="SSF51069">
    <property type="entry name" value="Carbonic anhydrase"/>
    <property type="match status" value="1"/>
</dbReference>
<dbReference type="Proteomes" id="UP000054423">
    <property type="component" value="Unassembled WGS sequence"/>
</dbReference>
<dbReference type="AlphaFoldDB" id="W2M1N9"/>
<reference evidence="2" key="1">
    <citation type="submission" date="2013-11" db="EMBL/GenBank/DDBJ databases">
        <title>The Genome Sequence of Phytophthora parasitica CHvinca01.</title>
        <authorList>
            <consortium name="The Broad Institute Genomics Platform"/>
            <person name="Russ C."/>
            <person name="Tyler B."/>
            <person name="Panabieres F."/>
            <person name="Shan W."/>
            <person name="Tripathy S."/>
            <person name="Grunwald N."/>
            <person name="Machado M."/>
            <person name="Johnson C.S."/>
            <person name="Arredondo F."/>
            <person name="Hong C."/>
            <person name="Coffey M."/>
            <person name="Young S.K."/>
            <person name="Zeng Q."/>
            <person name="Gargeya S."/>
            <person name="Fitzgerald M."/>
            <person name="Abouelleil A."/>
            <person name="Alvarado L."/>
            <person name="Chapman S.B."/>
            <person name="Gainer-Dewar J."/>
            <person name="Goldberg J."/>
            <person name="Griggs A."/>
            <person name="Gujja S."/>
            <person name="Hansen M."/>
            <person name="Howarth C."/>
            <person name="Imamovic A."/>
            <person name="Ireland A."/>
            <person name="Larimer J."/>
            <person name="McCowan C."/>
            <person name="Murphy C."/>
            <person name="Pearson M."/>
            <person name="Poon T.W."/>
            <person name="Priest M."/>
            <person name="Roberts A."/>
            <person name="Saif S."/>
            <person name="Shea T."/>
            <person name="Sykes S."/>
            <person name="Wortman J."/>
            <person name="Nusbaum C."/>
            <person name="Birren B."/>
        </authorList>
    </citation>
    <scope>NUCLEOTIDE SEQUENCE [LARGE SCALE GENOMIC DNA]</scope>
    <source>
        <strain evidence="2">CHvinca01</strain>
    </source>
</reference>
<dbReference type="PROSITE" id="PS51144">
    <property type="entry name" value="ALPHA_CA_2"/>
    <property type="match status" value="1"/>
</dbReference>
<proteinExistence type="predicted"/>
<dbReference type="Gene3D" id="3.10.200.10">
    <property type="entry name" value="Alpha carbonic anhydrase"/>
    <property type="match status" value="1"/>
</dbReference>
<dbReference type="Pfam" id="PF00194">
    <property type="entry name" value="Carb_anhydrase"/>
    <property type="match status" value="1"/>
</dbReference>
<evidence type="ECO:0000259" key="1">
    <source>
        <dbReference type="PROSITE" id="PS51144"/>
    </source>
</evidence>